<protein>
    <submittedName>
        <fullName evidence="2">Uncharacterized protein</fullName>
    </submittedName>
</protein>
<keyword evidence="1" id="KW-0472">Membrane</keyword>
<feature type="transmembrane region" description="Helical" evidence="1">
    <location>
        <begin position="47"/>
        <end position="65"/>
    </location>
</feature>
<proteinExistence type="predicted"/>
<keyword evidence="3" id="KW-1185">Reference proteome</keyword>
<sequence>MYRSHPMMRLDIARPIEYILRDQVLGIHRTSISEIGTSQRDTLDLELIYVLGLACTILIFCDVEYGDQ</sequence>
<comment type="caution">
    <text evidence="2">The sequence shown here is derived from an EMBL/GenBank/DDBJ whole genome shotgun (WGS) entry which is preliminary data.</text>
</comment>
<evidence type="ECO:0000313" key="2">
    <source>
        <dbReference type="EMBL" id="KAF0411878.1"/>
    </source>
</evidence>
<reference evidence="2 3" key="1">
    <citation type="journal article" date="2019" name="Environ. Microbiol.">
        <title>At the nexus of three kingdoms: the genome of the mycorrhizal fungus Gigaspora margarita provides insights into plant, endobacterial and fungal interactions.</title>
        <authorList>
            <person name="Venice F."/>
            <person name="Ghignone S."/>
            <person name="Salvioli di Fossalunga A."/>
            <person name="Amselem J."/>
            <person name="Novero M."/>
            <person name="Xianan X."/>
            <person name="Sedzielewska Toro K."/>
            <person name="Morin E."/>
            <person name="Lipzen A."/>
            <person name="Grigoriev I.V."/>
            <person name="Henrissat B."/>
            <person name="Martin F.M."/>
            <person name="Bonfante P."/>
        </authorList>
    </citation>
    <scope>NUCLEOTIDE SEQUENCE [LARGE SCALE GENOMIC DNA]</scope>
    <source>
        <strain evidence="2 3">BEG34</strain>
    </source>
</reference>
<organism evidence="2 3">
    <name type="scientific">Gigaspora margarita</name>
    <dbReference type="NCBI Taxonomy" id="4874"/>
    <lineage>
        <taxon>Eukaryota</taxon>
        <taxon>Fungi</taxon>
        <taxon>Fungi incertae sedis</taxon>
        <taxon>Mucoromycota</taxon>
        <taxon>Glomeromycotina</taxon>
        <taxon>Glomeromycetes</taxon>
        <taxon>Diversisporales</taxon>
        <taxon>Gigasporaceae</taxon>
        <taxon>Gigaspora</taxon>
    </lineage>
</organism>
<dbReference type="Proteomes" id="UP000439903">
    <property type="component" value="Unassembled WGS sequence"/>
</dbReference>
<dbReference type="AlphaFoldDB" id="A0A8H3X413"/>
<keyword evidence="1" id="KW-0812">Transmembrane</keyword>
<dbReference type="EMBL" id="WTPW01001842">
    <property type="protein sequence ID" value="KAF0411878.1"/>
    <property type="molecule type" value="Genomic_DNA"/>
</dbReference>
<gene>
    <name evidence="2" type="ORF">F8M41_008136</name>
</gene>
<evidence type="ECO:0000313" key="3">
    <source>
        <dbReference type="Proteomes" id="UP000439903"/>
    </source>
</evidence>
<name>A0A8H3X413_GIGMA</name>
<keyword evidence="1" id="KW-1133">Transmembrane helix</keyword>
<evidence type="ECO:0000256" key="1">
    <source>
        <dbReference type="SAM" id="Phobius"/>
    </source>
</evidence>
<accession>A0A8H3X413</accession>